<evidence type="ECO:0008006" key="4">
    <source>
        <dbReference type="Google" id="ProtNLM"/>
    </source>
</evidence>
<sequence length="487" mass="57694">MHKITLKFLDQSIEQKYQQEHQSPKRKTHIKILLLTFFALTIIKSTIALIYKNYAVVYPLLGIVPLLAFSKFFNINKDYHQRGLIIYLNIFFSISVIFFDDQLDSATMHFRGANQMAINIINILGIEFFRFNNNNYFINSSSFDITTIILGFGINLTLIIIVYLYHKATRSQFLLTKIDQRWENILKQILHNQKFILINYQIEKLKFQNVTSTFSQSIQSQEDVMKFLREAKVDNRSLEQYLFQKLQEFSQKYLEIMNHSINIKFDNQLMSVDFSIFLGNQPTILIQIRQQHVQFQNEEVQKVCQLYLKLLTVFIKIIKQNIPFNYDQFHNLANKVLIQQIITSIWSQQITSKIISLEKSLQKIQKFCYPNTTIQLFGSDYFINTIPKIFYLLLACIVDSSNSESIRIKGYTNKNELKLIKIQGQFDIPKLNNYTIKIKNYLLLICKEVKAQQFCINLEFNDEIVQPFTNIKMPQLHFNWQKKKFTQ</sequence>
<evidence type="ECO:0000256" key="1">
    <source>
        <dbReference type="SAM" id="Phobius"/>
    </source>
</evidence>
<evidence type="ECO:0000313" key="2">
    <source>
        <dbReference type="EMBL" id="CAD8112057.1"/>
    </source>
</evidence>
<keyword evidence="1" id="KW-1133">Transmembrane helix</keyword>
<organism evidence="2 3">
    <name type="scientific">Paramecium sonneborni</name>
    <dbReference type="NCBI Taxonomy" id="65129"/>
    <lineage>
        <taxon>Eukaryota</taxon>
        <taxon>Sar</taxon>
        <taxon>Alveolata</taxon>
        <taxon>Ciliophora</taxon>
        <taxon>Intramacronucleata</taxon>
        <taxon>Oligohymenophorea</taxon>
        <taxon>Peniculida</taxon>
        <taxon>Parameciidae</taxon>
        <taxon>Paramecium</taxon>
    </lineage>
</organism>
<dbReference type="EMBL" id="CAJJDN010000100">
    <property type="protein sequence ID" value="CAD8112057.1"/>
    <property type="molecule type" value="Genomic_DNA"/>
</dbReference>
<feature type="transmembrane region" description="Helical" evidence="1">
    <location>
        <begin position="82"/>
        <end position="99"/>
    </location>
</feature>
<reference evidence="2" key="1">
    <citation type="submission" date="2021-01" db="EMBL/GenBank/DDBJ databases">
        <authorList>
            <consortium name="Genoscope - CEA"/>
            <person name="William W."/>
        </authorList>
    </citation>
    <scope>NUCLEOTIDE SEQUENCE</scope>
</reference>
<feature type="transmembrane region" description="Helical" evidence="1">
    <location>
        <begin position="32"/>
        <end position="51"/>
    </location>
</feature>
<protein>
    <recommendedName>
        <fullName evidence="4">Transmembrane protein</fullName>
    </recommendedName>
</protein>
<gene>
    <name evidence="2" type="ORF">PSON_ATCC_30995.1.T1000002</name>
</gene>
<keyword evidence="1" id="KW-0472">Membrane</keyword>
<feature type="transmembrane region" description="Helical" evidence="1">
    <location>
        <begin position="57"/>
        <end position="75"/>
    </location>
</feature>
<comment type="caution">
    <text evidence="2">The sequence shown here is derived from an EMBL/GenBank/DDBJ whole genome shotgun (WGS) entry which is preliminary data.</text>
</comment>
<keyword evidence="3" id="KW-1185">Reference proteome</keyword>
<evidence type="ECO:0000313" key="3">
    <source>
        <dbReference type="Proteomes" id="UP000692954"/>
    </source>
</evidence>
<dbReference type="AlphaFoldDB" id="A0A8S1QAI4"/>
<proteinExistence type="predicted"/>
<dbReference type="Proteomes" id="UP000692954">
    <property type="component" value="Unassembled WGS sequence"/>
</dbReference>
<name>A0A8S1QAI4_9CILI</name>
<feature type="transmembrane region" description="Helical" evidence="1">
    <location>
        <begin position="145"/>
        <end position="165"/>
    </location>
</feature>
<accession>A0A8S1QAI4</accession>
<keyword evidence="1" id="KW-0812">Transmembrane</keyword>